<name>A0AC61MXC5_9FIRM</name>
<evidence type="ECO:0000313" key="1">
    <source>
        <dbReference type="EMBL" id="QUC67382.1"/>
    </source>
</evidence>
<gene>
    <name evidence="1" type="ORF">JYE49_01335</name>
</gene>
<protein>
    <submittedName>
        <fullName evidence="1">Transporter substrate-binding domain-containing protein</fullName>
    </submittedName>
</protein>
<keyword evidence="2" id="KW-1185">Reference proteome</keyword>
<accession>A0AC61MXC5</accession>
<proteinExistence type="predicted"/>
<organism evidence="1 2">
    <name type="scientific">Aristaeella hokkaidonensis</name>
    <dbReference type="NCBI Taxonomy" id="3046382"/>
    <lineage>
        <taxon>Bacteria</taxon>
        <taxon>Bacillati</taxon>
        <taxon>Bacillota</taxon>
        <taxon>Clostridia</taxon>
        <taxon>Eubacteriales</taxon>
        <taxon>Aristaeellaceae</taxon>
        <taxon>Aristaeella</taxon>
    </lineage>
</organism>
<dbReference type="EMBL" id="CP068393">
    <property type="protein sequence ID" value="QUC67382.1"/>
    <property type="molecule type" value="Genomic_DNA"/>
</dbReference>
<sequence length="260" mass="28097">MKKLLALALALCLVLGASAALADEFKMGIDAEYPPFSYLDDDGSYAGFDVEMCKAACDILGLEQVIVPINWDTKLISLDNKEHDCVWSGMTILDTMKEAGYVLSFPYYDNTQVVLTKEGNGISTVEDLAGKRVAVQLGTSGEALLADPEGQLELAQTFEGGAPVTMENFNICGTELDAGGVDAVVIDLPVAQNLASRFNGFVILDTNLGSEQYGICFRNGDDELCKKFEDAIMKLVEDGTYLSLAQKYGLDENVLCLLNK</sequence>
<dbReference type="Proteomes" id="UP000682782">
    <property type="component" value="Chromosome"/>
</dbReference>
<reference evidence="1" key="1">
    <citation type="submission" date="2021-01" db="EMBL/GenBank/DDBJ databases">
        <title>Complete genome sequence of Clostridiales bacterium R-7.</title>
        <authorList>
            <person name="Mahoney-Kurpe S.C."/>
            <person name="Palevich N."/>
            <person name="Koike S."/>
            <person name="Moon C.D."/>
            <person name="Attwood G.T."/>
        </authorList>
    </citation>
    <scope>NUCLEOTIDE SEQUENCE</scope>
    <source>
        <strain evidence="1">R-7</strain>
    </source>
</reference>
<evidence type="ECO:0000313" key="2">
    <source>
        <dbReference type="Proteomes" id="UP000682782"/>
    </source>
</evidence>